<dbReference type="Pfam" id="PF01031">
    <property type="entry name" value="Dynamin_M"/>
    <property type="match status" value="1"/>
</dbReference>
<dbReference type="InterPro" id="IPR001401">
    <property type="entry name" value="Dynamin_GTPase"/>
</dbReference>
<protein>
    <recommendedName>
        <fullName evidence="9">Dynamin family protein</fullName>
    </recommendedName>
</protein>
<dbReference type="Gene3D" id="3.40.50.300">
    <property type="entry name" value="P-loop containing nucleotide triphosphate hydrolases"/>
    <property type="match status" value="1"/>
</dbReference>
<dbReference type="CDD" id="cd08771">
    <property type="entry name" value="DLP_1"/>
    <property type="match status" value="1"/>
</dbReference>
<dbReference type="PANTHER" id="PTHR11566">
    <property type="entry name" value="DYNAMIN"/>
    <property type="match status" value="1"/>
</dbReference>
<dbReference type="RefSeq" id="XP_070866595.1">
    <property type="nucleotide sequence ID" value="XM_071011713.1"/>
</dbReference>
<evidence type="ECO:0000259" key="5">
    <source>
        <dbReference type="PROSITE" id="PS51388"/>
    </source>
</evidence>
<evidence type="ECO:0008006" key="9">
    <source>
        <dbReference type="Google" id="ProtNLM"/>
    </source>
</evidence>
<accession>A0ABR4DC16</accession>
<gene>
    <name evidence="7" type="ORF">VTJ83DRAFT_5145</name>
</gene>
<dbReference type="EMBL" id="JAZGUE010000004">
    <property type="protein sequence ID" value="KAL2267868.1"/>
    <property type="molecule type" value="Genomic_DNA"/>
</dbReference>
<proteinExistence type="predicted"/>
<evidence type="ECO:0000259" key="6">
    <source>
        <dbReference type="PROSITE" id="PS51718"/>
    </source>
</evidence>
<dbReference type="PANTHER" id="PTHR11566:SF21">
    <property type="entry name" value="DYNAMIN RELATED PROTEIN 1, ISOFORM A"/>
    <property type="match status" value="1"/>
</dbReference>
<dbReference type="Proteomes" id="UP001600064">
    <property type="component" value="Unassembled WGS sequence"/>
</dbReference>
<evidence type="ECO:0000256" key="1">
    <source>
        <dbReference type="ARBA" id="ARBA00022741"/>
    </source>
</evidence>
<name>A0ABR4DC16_9PEZI</name>
<evidence type="ECO:0000256" key="2">
    <source>
        <dbReference type="ARBA" id="ARBA00023134"/>
    </source>
</evidence>
<dbReference type="InterPro" id="IPR027417">
    <property type="entry name" value="P-loop_NTPase"/>
</dbReference>
<feature type="domain" description="Dynamin-type G" evidence="6">
    <location>
        <begin position="37"/>
        <end position="320"/>
    </location>
</feature>
<comment type="caution">
    <text evidence="7">The sequence shown here is derived from an EMBL/GenBank/DDBJ whole genome shotgun (WGS) entry which is preliminary data.</text>
</comment>
<feature type="coiled-coil region" evidence="3">
    <location>
        <begin position="653"/>
        <end position="680"/>
    </location>
</feature>
<keyword evidence="1" id="KW-0547">Nucleotide-binding</keyword>
<dbReference type="PROSITE" id="PS51388">
    <property type="entry name" value="GED"/>
    <property type="match status" value="1"/>
</dbReference>
<dbReference type="InterPro" id="IPR030381">
    <property type="entry name" value="G_DYNAMIN_dom"/>
</dbReference>
<keyword evidence="3" id="KW-0175">Coiled coil</keyword>
<evidence type="ECO:0000256" key="4">
    <source>
        <dbReference type="SAM" id="MobiDB-lite"/>
    </source>
</evidence>
<feature type="compositionally biased region" description="Basic and acidic residues" evidence="4">
    <location>
        <begin position="720"/>
        <end position="738"/>
    </location>
</feature>
<sequence length="738" mass="82847">MAAAEFSNETLRKLCTEDQLALLDAIDKLRLQGLSNYVSLPQIIVCGDQSSGKSSVLEALSGVSFPIKSNLCTRFPTELVLRRAPHSSARVSIIPHESRTESEQLALQSFREELSGFDALPDLIESAKLAMGITPHRAFAQDILRVEITGPDRPHLTIVDLPGLIHSETRHQTRSDVQLVQDLVKGYMKEPRCIILAVVSAKNDFANQVVLKLAREADEDGNRTLGVITKPDTLVPGGESERMYLSLAQNHQVVFRHGWHVLKNMDSEKGAWTHAERNESEALFFSAGSWNALPSSSRGIEKLRYRLSRVLLGQIASELPGLMAEMDNITKSSKARLDELGFPRSSLREQRAYLLQVSHVVQMLVTTSICGHYDNKDRFFEDAMTAQGYKQRLRAIIQNANDDFAEEMRTQGRYHKIDADDRIITREAFVAHIEQVMNRNRGCELPGTFNPLLVRELFREQSRPWESIVRHHVRAVWNAACDFMAIVIKFAADGATAKLLKHEVMDPAMKRIWEGMSSKVLELLNPHHNGHPITYDTHFVDKLVELRQVRRQKEIEAVFCQFFKDASKNPFQVHIHGPQNLVDLARRLATSAGTDVKRAAANDLLDCLHAYYETALKRFIDDVAVEVIEGQLVAALRNILSPTSIFDMSPDQVARIAGETEEVRAEREQLERQLEVLSNGLETCKRFAGLRLSGDSVLVPAEPRTHRAPTSHGETDDEAEQARDSGRDTPKSEAPDSS</sequence>
<dbReference type="SUPFAM" id="SSF52540">
    <property type="entry name" value="P-loop containing nucleoside triphosphate hydrolases"/>
    <property type="match status" value="1"/>
</dbReference>
<dbReference type="InterPro" id="IPR000375">
    <property type="entry name" value="Dynamin_stalk"/>
</dbReference>
<evidence type="ECO:0000256" key="3">
    <source>
        <dbReference type="SAM" id="Coils"/>
    </source>
</evidence>
<dbReference type="InterPro" id="IPR020850">
    <property type="entry name" value="GED_dom"/>
</dbReference>
<dbReference type="Pfam" id="PF00350">
    <property type="entry name" value="Dynamin_N"/>
    <property type="match status" value="1"/>
</dbReference>
<dbReference type="SMART" id="SM00053">
    <property type="entry name" value="DYNc"/>
    <property type="match status" value="1"/>
</dbReference>
<dbReference type="InterPro" id="IPR022812">
    <property type="entry name" value="Dynamin"/>
</dbReference>
<feature type="region of interest" description="Disordered" evidence="4">
    <location>
        <begin position="698"/>
        <end position="738"/>
    </location>
</feature>
<keyword evidence="2" id="KW-0342">GTP-binding</keyword>
<dbReference type="PROSITE" id="PS51718">
    <property type="entry name" value="G_DYNAMIN_2"/>
    <property type="match status" value="1"/>
</dbReference>
<evidence type="ECO:0000313" key="7">
    <source>
        <dbReference type="EMBL" id="KAL2267868.1"/>
    </source>
</evidence>
<feature type="domain" description="GED" evidence="5">
    <location>
        <begin position="601"/>
        <end position="692"/>
    </location>
</feature>
<organism evidence="7 8">
    <name type="scientific">Remersonia thermophila</name>
    <dbReference type="NCBI Taxonomy" id="72144"/>
    <lineage>
        <taxon>Eukaryota</taxon>
        <taxon>Fungi</taxon>
        <taxon>Dikarya</taxon>
        <taxon>Ascomycota</taxon>
        <taxon>Pezizomycotina</taxon>
        <taxon>Sordariomycetes</taxon>
        <taxon>Sordariomycetidae</taxon>
        <taxon>Sordariales</taxon>
        <taxon>Sordariales incertae sedis</taxon>
        <taxon>Remersonia</taxon>
    </lineage>
</organism>
<evidence type="ECO:0000313" key="8">
    <source>
        <dbReference type="Proteomes" id="UP001600064"/>
    </source>
</evidence>
<dbReference type="InterPro" id="IPR045063">
    <property type="entry name" value="Dynamin_N"/>
</dbReference>
<keyword evidence="8" id="KW-1185">Reference proteome</keyword>
<dbReference type="GeneID" id="98126357"/>
<reference evidence="7 8" key="1">
    <citation type="journal article" date="2024" name="Commun. Biol.">
        <title>Comparative genomic analysis of thermophilic fungi reveals convergent evolutionary adaptations and gene losses.</title>
        <authorList>
            <person name="Steindorff A.S."/>
            <person name="Aguilar-Pontes M.V."/>
            <person name="Robinson A.J."/>
            <person name="Andreopoulos B."/>
            <person name="LaButti K."/>
            <person name="Kuo A."/>
            <person name="Mondo S."/>
            <person name="Riley R."/>
            <person name="Otillar R."/>
            <person name="Haridas S."/>
            <person name="Lipzen A."/>
            <person name="Grimwood J."/>
            <person name="Schmutz J."/>
            <person name="Clum A."/>
            <person name="Reid I.D."/>
            <person name="Moisan M.C."/>
            <person name="Butler G."/>
            <person name="Nguyen T.T.M."/>
            <person name="Dewar K."/>
            <person name="Conant G."/>
            <person name="Drula E."/>
            <person name="Henrissat B."/>
            <person name="Hansel C."/>
            <person name="Singer S."/>
            <person name="Hutchinson M.I."/>
            <person name="de Vries R.P."/>
            <person name="Natvig D.O."/>
            <person name="Powell A.J."/>
            <person name="Tsang A."/>
            <person name="Grigoriev I.V."/>
        </authorList>
    </citation>
    <scope>NUCLEOTIDE SEQUENCE [LARGE SCALE GENOMIC DNA]</scope>
    <source>
        <strain evidence="7 8">ATCC 22073</strain>
    </source>
</reference>
<dbReference type="PRINTS" id="PR00195">
    <property type="entry name" value="DYNAMIN"/>
</dbReference>